<dbReference type="GO" id="GO:0008270">
    <property type="term" value="F:zinc ion binding"/>
    <property type="evidence" value="ECO:0007669"/>
    <property type="project" value="UniProtKB-KW"/>
</dbReference>
<evidence type="ECO:0000256" key="1">
    <source>
        <dbReference type="ARBA" id="ARBA00004147"/>
    </source>
</evidence>
<feature type="domain" description="Small/middle T-antigen" evidence="8">
    <location>
        <begin position="85"/>
        <end position="162"/>
    </location>
</feature>
<evidence type="ECO:0000313" key="9">
    <source>
        <dbReference type="EMBL" id="BAQ55577.1"/>
    </source>
</evidence>
<dbReference type="OrthoDB" id="14669at10239"/>
<keyword evidence="7" id="KW-0862">Zinc</keyword>
<name>A0A0D5ZZ45_9POLY</name>
<dbReference type="InterPro" id="IPR003354">
    <property type="entry name" value="Papo_T_antigen"/>
</dbReference>
<dbReference type="InterPro" id="IPR036092">
    <property type="entry name" value="Papo_T_antigensf"/>
</dbReference>
<dbReference type="SUPFAM" id="SSF161240">
    <property type="entry name" value="T-antigen specific domain-like"/>
    <property type="match status" value="1"/>
</dbReference>
<evidence type="ECO:0000256" key="6">
    <source>
        <dbReference type="ARBA" id="ARBA00022771"/>
    </source>
</evidence>
<keyword evidence="5" id="KW-0479">Metal-binding</keyword>
<evidence type="ECO:0000256" key="2">
    <source>
        <dbReference type="ARBA" id="ARBA00022553"/>
    </source>
</evidence>
<evidence type="ECO:0000256" key="3">
    <source>
        <dbReference type="ARBA" id="ARBA00022562"/>
    </source>
</evidence>
<dbReference type="KEGG" id="vg:24018708"/>
<organism evidence="9 10">
    <name type="scientific">Bat polyomavirus 6b</name>
    <dbReference type="NCBI Taxonomy" id="1623689"/>
    <lineage>
        <taxon>Viruses</taxon>
        <taxon>Monodnaviria</taxon>
        <taxon>Shotokuvirae</taxon>
        <taxon>Cossaviricota</taxon>
        <taxon>Papovaviricetes</taxon>
        <taxon>Sepolyvirales</taxon>
        <taxon>Polyomaviridae</taxon>
        <taxon>Betapolyomavirus</taxon>
        <taxon>Betapolyomavirus secudobsoniae</taxon>
    </lineage>
</organism>
<proteinExistence type="predicted"/>
<dbReference type="SUPFAM" id="SSF46565">
    <property type="entry name" value="Chaperone J-domain"/>
    <property type="match status" value="1"/>
</dbReference>
<dbReference type="Proteomes" id="UP000154663">
    <property type="component" value="Segment"/>
</dbReference>
<keyword evidence="10" id="KW-1185">Reference proteome</keyword>
<keyword evidence="6" id="KW-0863">Zinc-finger</keyword>
<keyword evidence="3" id="KW-1048">Host nucleus</keyword>
<dbReference type="GeneID" id="24018708"/>
<keyword evidence="2" id="KW-0597">Phosphoprotein</keyword>
<keyword evidence="4" id="KW-0945">Host-virus interaction</keyword>
<evidence type="ECO:0000313" key="10">
    <source>
        <dbReference type="Proteomes" id="UP000154663"/>
    </source>
</evidence>
<evidence type="ECO:0000259" key="8">
    <source>
        <dbReference type="Pfam" id="PF02380"/>
    </source>
</evidence>
<dbReference type="InterPro" id="IPR036869">
    <property type="entry name" value="J_dom_sf"/>
</dbReference>
<dbReference type="GO" id="GO:0042025">
    <property type="term" value="C:host cell nucleus"/>
    <property type="evidence" value="ECO:0007669"/>
    <property type="project" value="UniProtKB-SubCell"/>
</dbReference>
<dbReference type="RefSeq" id="YP_009129317.1">
    <property type="nucleotide sequence ID" value="NC_026770.1"/>
</dbReference>
<evidence type="ECO:0000256" key="7">
    <source>
        <dbReference type="ARBA" id="ARBA00022833"/>
    </source>
</evidence>
<dbReference type="Gene3D" id="1.20.120.1860">
    <property type="entry name" value="Small t-antigen, unique domain"/>
    <property type="match status" value="1"/>
</dbReference>
<sequence>MDTGLSREESQRLLELLQLDPEHYGNWQLMRKSFLRMCKIMHPDKGGNPEAAKELITLYKKLENNISSLNPEECFTTSQVEKSNFFLYIKDWKECNMGLKPCVCIFCLTRKNHKERKNKNLIWGKCYCFACYCTWFGLEWCWFTWLTWRNIIAETPYHALNL</sequence>
<accession>A0A0D5ZZ45</accession>
<evidence type="ECO:0000256" key="5">
    <source>
        <dbReference type="ARBA" id="ARBA00022723"/>
    </source>
</evidence>
<comment type="subcellular location">
    <subcellularLocation>
        <location evidence="1">Host nucleus</location>
    </subcellularLocation>
</comment>
<protein>
    <submittedName>
        <fullName evidence="9">Small t antigen</fullName>
    </submittedName>
</protein>
<dbReference type="EMBL" id="AB972947">
    <property type="protein sequence ID" value="BAQ55577.1"/>
    <property type="molecule type" value="Genomic_DNA"/>
</dbReference>
<reference evidence="9 10" key="1">
    <citation type="journal article" date="2015" name="Arch. Virol.">
        <title>Detection of novel polyomaviruses in fruit bats in Indonesia.</title>
        <authorList>
            <person name="Kobayashi S."/>
            <person name="Sasaki M."/>
            <person name="Nakao R."/>
            <person name="Setiyono A."/>
            <person name="Handhayani E."/>
            <person name="Orba Y."/>
            <person name="Rahmadani I."/>
            <person name="Taha S."/>
            <person name="Adiani S."/>
            <person name="Subangkit M."/>
            <person name="Nakamura I."/>
            <person name="Kimura T."/>
            <person name="Sawa H."/>
        </authorList>
    </citation>
    <scope>NUCLEOTIDE SEQUENCE [LARGE SCALE GENOMIC DNA]</scope>
    <source>
        <strain evidence="9">6b</strain>
    </source>
</reference>
<evidence type="ECO:0000256" key="4">
    <source>
        <dbReference type="ARBA" id="ARBA00022581"/>
    </source>
</evidence>
<dbReference type="Gene3D" id="1.10.287.110">
    <property type="entry name" value="DnaJ domain"/>
    <property type="match status" value="1"/>
</dbReference>
<dbReference type="Pfam" id="PF02380">
    <property type="entry name" value="Papo_T_antigen"/>
    <property type="match status" value="1"/>
</dbReference>